<proteinExistence type="predicted"/>
<protein>
    <submittedName>
        <fullName evidence="1">Uncharacterized protein</fullName>
    </submittedName>
</protein>
<evidence type="ECO:0000313" key="1">
    <source>
        <dbReference type="EMBL" id="OMO88689.1"/>
    </source>
</evidence>
<dbReference type="EMBL" id="AWUE01017025">
    <property type="protein sequence ID" value="OMO88689.1"/>
    <property type="molecule type" value="Genomic_DNA"/>
</dbReference>
<dbReference type="AlphaFoldDB" id="A0A1R3J1H3"/>
<accession>A0A1R3J1H3</accession>
<keyword evidence="2" id="KW-1185">Reference proteome</keyword>
<organism evidence="1 2">
    <name type="scientific">Corchorus olitorius</name>
    <dbReference type="NCBI Taxonomy" id="93759"/>
    <lineage>
        <taxon>Eukaryota</taxon>
        <taxon>Viridiplantae</taxon>
        <taxon>Streptophyta</taxon>
        <taxon>Embryophyta</taxon>
        <taxon>Tracheophyta</taxon>
        <taxon>Spermatophyta</taxon>
        <taxon>Magnoliopsida</taxon>
        <taxon>eudicotyledons</taxon>
        <taxon>Gunneridae</taxon>
        <taxon>Pentapetalae</taxon>
        <taxon>rosids</taxon>
        <taxon>malvids</taxon>
        <taxon>Malvales</taxon>
        <taxon>Malvaceae</taxon>
        <taxon>Grewioideae</taxon>
        <taxon>Apeibeae</taxon>
        <taxon>Corchorus</taxon>
    </lineage>
</organism>
<sequence>MGVCKERYGGRRIFLRGRLGSESVEKMSRMGICVFESGRGSEWREKNSVLERELPAFLLVEENQLIRESESLKFFVYRGLVLFVF</sequence>
<gene>
    <name evidence="1" type="ORF">COLO4_20127</name>
</gene>
<comment type="caution">
    <text evidence="1">The sequence shown here is derived from an EMBL/GenBank/DDBJ whole genome shotgun (WGS) entry which is preliminary data.</text>
</comment>
<dbReference type="Proteomes" id="UP000187203">
    <property type="component" value="Unassembled WGS sequence"/>
</dbReference>
<reference evidence="2" key="1">
    <citation type="submission" date="2013-09" db="EMBL/GenBank/DDBJ databases">
        <title>Corchorus olitorius genome sequencing.</title>
        <authorList>
            <person name="Alam M."/>
            <person name="Haque M.S."/>
            <person name="Islam M.S."/>
            <person name="Emdad E.M."/>
            <person name="Islam M.M."/>
            <person name="Ahmed B."/>
            <person name="Halim A."/>
            <person name="Hossen Q.M.M."/>
            <person name="Hossain M.Z."/>
            <person name="Ahmed R."/>
            <person name="Khan M.M."/>
            <person name="Islam R."/>
            <person name="Rashid M.M."/>
            <person name="Khan S.A."/>
            <person name="Rahman M.S."/>
            <person name="Alam M."/>
            <person name="Yahiya A.S."/>
            <person name="Khan M.S."/>
            <person name="Azam M.S."/>
            <person name="Haque T."/>
            <person name="Lashkar M.Z.H."/>
            <person name="Akhand A.I."/>
            <person name="Morshed G."/>
            <person name="Roy S."/>
            <person name="Uddin K.S."/>
            <person name="Rabeya T."/>
            <person name="Hossain A.S."/>
            <person name="Chowdhury A."/>
            <person name="Snigdha A.R."/>
            <person name="Mortoza M.S."/>
            <person name="Matin S.A."/>
            <person name="Hoque S.M.E."/>
            <person name="Islam M.K."/>
            <person name="Roy D.K."/>
            <person name="Haider R."/>
            <person name="Moosa M.M."/>
            <person name="Elias S.M."/>
            <person name="Hasan A.M."/>
            <person name="Jahan S."/>
            <person name="Shafiuddin M."/>
            <person name="Mahmood N."/>
            <person name="Shommy N.S."/>
        </authorList>
    </citation>
    <scope>NUCLEOTIDE SEQUENCE [LARGE SCALE GENOMIC DNA]</scope>
    <source>
        <strain evidence="2">cv. O-4</strain>
    </source>
</reference>
<name>A0A1R3J1H3_9ROSI</name>
<evidence type="ECO:0000313" key="2">
    <source>
        <dbReference type="Proteomes" id="UP000187203"/>
    </source>
</evidence>